<proteinExistence type="predicted"/>
<feature type="coiled-coil region" evidence="1">
    <location>
        <begin position="808"/>
        <end position="842"/>
    </location>
</feature>
<evidence type="ECO:0000313" key="4">
    <source>
        <dbReference type="Proteomes" id="UP000316639"/>
    </source>
</evidence>
<keyword evidence="1" id="KW-0175">Coiled coil</keyword>
<comment type="caution">
    <text evidence="3">The sequence shown here is derived from an EMBL/GenBank/DDBJ whole genome shotgun (WGS) entry which is preliminary data.</text>
</comment>
<gene>
    <name evidence="3" type="ORF">FKR81_09515</name>
</gene>
<evidence type="ECO:0000313" key="3">
    <source>
        <dbReference type="EMBL" id="TWP52550.1"/>
    </source>
</evidence>
<keyword evidence="4" id="KW-1185">Reference proteome</keyword>
<dbReference type="Pfam" id="PF13558">
    <property type="entry name" value="SbcC_Walker_B"/>
    <property type="match status" value="1"/>
</dbReference>
<evidence type="ECO:0000256" key="2">
    <source>
        <dbReference type="SAM" id="MobiDB-lite"/>
    </source>
</evidence>
<organism evidence="3 4">
    <name type="scientific">Lentzea tibetensis</name>
    <dbReference type="NCBI Taxonomy" id="2591470"/>
    <lineage>
        <taxon>Bacteria</taxon>
        <taxon>Bacillati</taxon>
        <taxon>Actinomycetota</taxon>
        <taxon>Actinomycetes</taxon>
        <taxon>Pseudonocardiales</taxon>
        <taxon>Pseudonocardiaceae</taxon>
        <taxon>Lentzea</taxon>
    </lineage>
</organism>
<reference evidence="3 4" key="1">
    <citation type="submission" date="2019-07" db="EMBL/GenBank/DDBJ databases">
        <title>Lentzea xizangensis sp. nov., isolated from Qinghai-Tibetan Plateau Soils.</title>
        <authorList>
            <person name="Huang J."/>
        </authorList>
    </citation>
    <scope>NUCLEOTIDE SEQUENCE [LARGE SCALE GENOMIC DNA]</scope>
    <source>
        <strain evidence="3 4">FXJ1.1311</strain>
    </source>
</reference>
<feature type="region of interest" description="Disordered" evidence="2">
    <location>
        <begin position="295"/>
        <end position="318"/>
    </location>
</feature>
<dbReference type="Gene3D" id="3.40.50.300">
    <property type="entry name" value="P-loop containing nucleotide triphosphate hydrolases"/>
    <property type="match status" value="2"/>
</dbReference>
<dbReference type="EMBL" id="VOBR01000005">
    <property type="protein sequence ID" value="TWP52550.1"/>
    <property type="molecule type" value="Genomic_DNA"/>
</dbReference>
<name>A0A563EXV1_9PSEU</name>
<dbReference type="RefSeq" id="WP_146350606.1">
    <property type="nucleotide sequence ID" value="NZ_VOBR01000005.1"/>
</dbReference>
<sequence>MTRWRPSRAGVLNVWRFHDETFTFHDGRLLLRGPNGSGKSKALELLVPYLLDAEPPGAMHWNLMGEGGDGVRAGYAWLEFQRDDEWFTCGVRLQASTNTTDVQASYFTTGQRIGDLLLVNDVRRPLTRVNLARAIGDRGEVHGSPAGYRAAVRTTLFAGMSEQHYESLVTALRQARRPDPNVLAGVMPPVDHHDVGESFERLARQREKLRSLEDALEVTETLVHRQRDYAQRVLSAAQARLTATERQAGPADETDQQHREQLVEVTGAEQRLAHEATEIDAQLNGTQRLDELKEQAAAARTRTENAAKHAAQLRARADEDAELAANAATAAENARAAAGTAAEQARETARRADMSSVFENLEQNDDRQLLSAAVDARVKQLTQVRKALVQQEILQETRDRAQARLDRERADLALAEAAETQAAQAHEAARAKLDDDLAGWALRCRELVVLEPTAPLAISEAVSRVREELGLAEVRLDESRQAAADRLAQYTVLRKKLAKQIVPPPAPYTREADRAAMTGGPLWHLVEFRPHMPLNLCAAVEAALEASGLLDAWVTPDGSLDHDTFAEQELASPAPGASLLDVLVPEGHAVHQLLAGIAFGETAPDHAAAIGADGTWRLGSLRGRWAKAEPTYIGVDARELAAQRRVAELSTFIDKLHQDIGELDESRQRITARREALASELADQPGRGPVDEASALLIEAQARCAVLRDAVSRAEHHRDDAASQAVHDTAVSEHELDDVLDAVSAFRAAGDRWLDERRAAGVAELAATTARSRATTSREHADDAERAATAHAQEEEELGAAIGSAIDRDQLSARKQEIETELQDVRGQRSTLERVVGALEEKRKADAEAHREAAEADARLQHLMSGPLAEYVRLDATPREPLSIADAERRLANAVQDARLLLSSRVQLALEPDEDVTVLTATLDWKPLSLAALVEFSRDQRDRMSEQVVAGERELADRTLTPDIRGQIAERIQAADELVDLVNQRLERVRTASKLRVRLALQVDPQASQARDLLTKDPLTDAEREVLHRFFRERLDELRTAGTEQQLAHVLDYPAWHRFVVQVDRGDGWQPLTKRTHRALSAGEKALVRHLSHVAVTAAHYQAAPDGPRLIALDDVFAAVDHANRARLLELLVAFDVDPVLTSDDEWCAYRELPGIAIHQLITGPDDDAVTTVRFTWDGDSVTPGGS</sequence>
<dbReference type="OrthoDB" id="8527901at2"/>
<dbReference type="SUPFAM" id="SSF52540">
    <property type="entry name" value="P-loop containing nucleoside triphosphate hydrolases"/>
    <property type="match status" value="1"/>
</dbReference>
<dbReference type="Proteomes" id="UP000316639">
    <property type="component" value="Unassembled WGS sequence"/>
</dbReference>
<dbReference type="InterPro" id="IPR027417">
    <property type="entry name" value="P-loop_NTPase"/>
</dbReference>
<dbReference type="AlphaFoldDB" id="A0A563EXV1"/>
<feature type="coiled-coil region" evidence="1">
    <location>
        <begin position="391"/>
        <end position="418"/>
    </location>
</feature>
<feature type="compositionally biased region" description="Basic and acidic residues" evidence="2">
    <location>
        <begin position="776"/>
        <end position="788"/>
    </location>
</feature>
<feature type="region of interest" description="Disordered" evidence="2">
    <location>
        <begin position="767"/>
        <end position="793"/>
    </location>
</feature>
<protein>
    <submittedName>
        <fullName evidence="3">TIGR02680 family protein</fullName>
    </submittedName>
</protein>
<evidence type="ECO:0000256" key="1">
    <source>
        <dbReference type="SAM" id="Coils"/>
    </source>
</evidence>
<accession>A0A563EXV1</accession>